<protein>
    <submittedName>
        <fullName evidence="2">H4MPT-linked C1 transfer pathway protein</fullName>
    </submittedName>
</protein>
<evidence type="ECO:0000313" key="3">
    <source>
        <dbReference type="Proteomes" id="UP000275137"/>
    </source>
</evidence>
<comment type="caution">
    <text evidence="2">The sequence shown here is derived from an EMBL/GenBank/DDBJ whole genome shotgun (WGS) entry which is preliminary data.</text>
</comment>
<dbReference type="GO" id="GO:0016787">
    <property type="term" value="F:hydrolase activity"/>
    <property type="evidence" value="ECO:0007669"/>
    <property type="project" value="InterPro"/>
</dbReference>
<accession>A0A3N0UYI7</accession>
<gene>
    <name evidence="2" type="ORF">ED236_10860</name>
</gene>
<dbReference type="SUPFAM" id="SSF53067">
    <property type="entry name" value="Actin-like ATPase domain"/>
    <property type="match status" value="1"/>
</dbReference>
<dbReference type="NCBIfam" id="TIGR03123">
    <property type="entry name" value="one_C_unchar_1"/>
    <property type="match status" value="1"/>
</dbReference>
<proteinExistence type="predicted"/>
<feature type="domain" description="Hydantoinase A/oxoprolinase" evidence="1">
    <location>
        <begin position="65"/>
        <end position="316"/>
    </location>
</feature>
<dbReference type="InterPro" id="IPR043129">
    <property type="entry name" value="ATPase_NBD"/>
</dbReference>
<dbReference type="AlphaFoldDB" id="A0A3N0UYI7"/>
<dbReference type="Pfam" id="PF01968">
    <property type="entry name" value="Hydantoinase_A"/>
    <property type="match status" value="1"/>
</dbReference>
<name>A0A3N0UYI7_9PROT</name>
<dbReference type="RefSeq" id="WP_123237998.1">
    <property type="nucleotide sequence ID" value="NZ_RJVP01000006.1"/>
</dbReference>
<organism evidence="2 3">
    <name type="scientific">Pseudomethylobacillus aquaticus</name>
    <dbReference type="NCBI Taxonomy" id="2676064"/>
    <lineage>
        <taxon>Bacteria</taxon>
        <taxon>Pseudomonadati</taxon>
        <taxon>Pseudomonadota</taxon>
        <taxon>Betaproteobacteria</taxon>
        <taxon>Nitrosomonadales</taxon>
        <taxon>Methylophilaceae</taxon>
        <taxon>Pseudomethylobacillus</taxon>
    </lineage>
</organism>
<reference evidence="2 3" key="1">
    <citation type="submission" date="2018-10" db="EMBL/GenBank/DDBJ databases">
        <authorList>
            <person name="Chen W.-M."/>
        </authorList>
    </citation>
    <scope>NUCLEOTIDE SEQUENCE [LARGE SCALE GENOMIC DNA]</scope>
    <source>
        <strain evidence="2 3">H-5</strain>
    </source>
</reference>
<dbReference type="Proteomes" id="UP000275137">
    <property type="component" value="Unassembled WGS sequence"/>
</dbReference>
<dbReference type="Gene3D" id="3.30.420.190">
    <property type="entry name" value="conserved archaeal protein q6m145"/>
    <property type="match status" value="1"/>
</dbReference>
<dbReference type="Gene3D" id="3.30.420.40">
    <property type="match status" value="1"/>
</dbReference>
<evidence type="ECO:0000259" key="1">
    <source>
        <dbReference type="Pfam" id="PF01968"/>
    </source>
</evidence>
<dbReference type="EMBL" id="RJVP01000006">
    <property type="protein sequence ID" value="ROH85344.1"/>
    <property type="molecule type" value="Genomic_DNA"/>
</dbReference>
<dbReference type="InterPro" id="IPR002756">
    <property type="entry name" value="MfnF"/>
</dbReference>
<evidence type="ECO:0000313" key="2">
    <source>
        <dbReference type="EMBL" id="ROH85344.1"/>
    </source>
</evidence>
<dbReference type="InterPro" id="IPR002821">
    <property type="entry name" value="Hydantoinase_A"/>
</dbReference>
<sequence length="364" mass="38403">MTDRLPILAWDVGGAHLKAVLLNEAGEVQAVVQLPCPLWRGIQQLQSARAGVLNQLQLQDHDVQHAVTMTGELADAFADRASGVAAIVTEMQRGGQVCFYAGEQWLQAGQAVAQPLQLASANWNASATWLAAQVDQALLVDIGSTTSDLIPLAGGRVVCRGHDDASRLQCSELVYSGVVRTPLMALAQRVPFAGEWTTLAAEHFATSADIYRLLGQLAAEDDQADTADGRSKSVAHSRQRLARMLGQDDADASPAAWLQLAQALRQAQLDQLIQAALRVLSRLEVAPEAPLISAGVGRFLVPALAAALGRPCHDAAEYIVAQAGDPALRLAASKALPAYAVAQLYFSQAGQTRLGSTADGGSQP</sequence>
<keyword evidence="3" id="KW-1185">Reference proteome</keyword>